<dbReference type="InterPro" id="IPR001138">
    <property type="entry name" value="Zn2Cys6_DnaBD"/>
</dbReference>
<evidence type="ECO:0000256" key="1">
    <source>
        <dbReference type="SAM" id="MobiDB-lite"/>
    </source>
</evidence>
<proteinExistence type="predicted"/>
<evidence type="ECO:0000313" key="3">
    <source>
        <dbReference type="EMBL" id="KAI0298404.1"/>
    </source>
</evidence>
<dbReference type="Proteomes" id="UP001203297">
    <property type="component" value="Unassembled WGS sequence"/>
</dbReference>
<feature type="compositionally biased region" description="Polar residues" evidence="1">
    <location>
        <begin position="151"/>
        <end position="166"/>
    </location>
</feature>
<dbReference type="PROSITE" id="PS50048">
    <property type="entry name" value="ZN2_CY6_FUNGAL_2"/>
    <property type="match status" value="1"/>
</dbReference>
<feature type="compositionally biased region" description="Polar residues" evidence="1">
    <location>
        <begin position="78"/>
        <end position="87"/>
    </location>
</feature>
<feature type="region of interest" description="Disordered" evidence="1">
    <location>
        <begin position="408"/>
        <end position="441"/>
    </location>
</feature>
<keyword evidence="4" id="KW-1185">Reference proteome</keyword>
<feature type="region of interest" description="Disordered" evidence="1">
    <location>
        <begin position="123"/>
        <end position="166"/>
    </location>
</feature>
<dbReference type="GO" id="GO:0008270">
    <property type="term" value="F:zinc ion binding"/>
    <property type="evidence" value="ECO:0007669"/>
    <property type="project" value="InterPro"/>
</dbReference>
<dbReference type="Gene3D" id="4.10.240.10">
    <property type="entry name" value="Zn(2)-C6 fungal-type DNA-binding domain"/>
    <property type="match status" value="1"/>
</dbReference>
<dbReference type="InterPro" id="IPR036864">
    <property type="entry name" value="Zn2-C6_fun-type_DNA-bd_sf"/>
</dbReference>
<sequence>MLRYPTPSDQRYGDAGNPAMVQGSIYWNPGGPDGSQPAVNRDSDDRHGLPRLRASQLITSSYAPATTYAVTPPRDSYTVHTQNQSDCPEQYGYPPQHYPPVVNYSLPPYDFAEYPKITSDSVQHQHCGQYLPHPPAANHYEYPPSDPAAFQHTTYDPTPSPESQPISRASIALPSLLADSPPAPKRDPSETVVGLHPVKTEYGMTTNGQLFSPMTPLNSPPLTGKHAPYLKEESQEEVHHGGLSMPRPSTPVYPHGHLHHRQRTHESFRLVQDPAAYPGFASPPKRHPPPPSLAIPGPLAYSPNTRISTPLSSSFSSSDVGTPTSTIHLQDAVTCTSSQTPSTVVPNPKAGQGVLKLPSTKRSARRKPAIACLFCRERKIACGAPPAGSADTTCNQCARRSRKCEYPTMSRRGLHKRRDNGGGGGGGHLKETEDGDYVPAT</sequence>
<dbReference type="PROSITE" id="PS00463">
    <property type="entry name" value="ZN2_CY6_FUNGAL_1"/>
    <property type="match status" value="1"/>
</dbReference>
<accession>A0AAD4M1Z7</accession>
<feature type="domain" description="Zn(2)-C6 fungal-type" evidence="2">
    <location>
        <begin position="371"/>
        <end position="406"/>
    </location>
</feature>
<dbReference type="GO" id="GO:0000981">
    <property type="term" value="F:DNA-binding transcription factor activity, RNA polymerase II-specific"/>
    <property type="evidence" value="ECO:0007669"/>
    <property type="project" value="InterPro"/>
</dbReference>
<dbReference type="CDD" id="cd00067">
    <property type="entry name" value="GAL4"/>
    <property type="match status" value="1"/>
</dbReference>
<feature type="region of interest" description="Disordered" evidence="1">
    <location>
        <begin position="1"/>
        <end position="49"/>
    </location>
</feature>
<reference evidence="3" key="1">
    <citation type="journal article" date="2022" name="New Phytol.">
        <title>Evolutionary transition to the ectomycorrhizal habit in the genomes of a hyperdiverse lineage of mushroom-forming fungi.</title>
        <authorList>
            <person name="Looney B."/>
            <person name="Miyauchi S."/>
            <person name="Morin E."/>
            <person name="Drula E."/>
            <person name="Courty P.E."/>
            <person name="Kohler A."/>
            <person name="Kuo A."/>
            <person name="LaButti K."/>
            <person name="Pangilinan J."/>
            <person name="Lipzen A."/>
            <person name="Riley R."/>
            <person name="Andreopoulos W."/>
            <person name="He G."/>
            <person name="Johnson J."/>
            <person name="Nolan M."/>
            <person name="Tritt A."/>
            <person name="Barry K.W."/>
            <person name="Grigoriev I.V."/>
            <person name="Nagy L.G."/>
            <person name="Hibbett D."/>
            <person name="Henrissat B."/>
            <person name="Matheny P.B."/>
            <person name="Labbe J."/>
            <person name="Martin F.M."/>
        </authorList>
    </citation>
    <scope>NUCLEOTIDE SEQUENCE</scope>
    <source>
        <strain evidence="3">BPL690</strain>
    </source>
</reference>
<comment type="caution">
    <text evidence="3">The sequence shown here is derived from an EMBL/GenBank/DDBJ whole genome shotgun (WGS) entry which is preliminary data.</text>
</comment>
<protein>
    <recommendedName>
        <fullName evidence="2">Zn(2)-C6 fungal-type domain-containing protein</fullName>
    </recommendedName>
</protein>
<name>A0AAD4M1Z7_9AGAM</name>
<feature type="region of interest" description="Disordered" evidence="1">
    <location>
        <begin position="338"/>
        <end position="361"/>
    </location>
</feature>
<dbReference type="SUPFAM" id="SSF57701">
    <property type="entry name" value="Zn2/Cys6 DNA-binding domain"/>
    <property type="match status" value="1"/>
</dbReference>
<dbReference type="AlphaFoldDB" id="A0AAD4M1Z7"/>
<dbReference type="EMBL" id="WTXG01000029">
    <property type="protein sequence ID" value="KAI0298404.1"/>
    <property type="molecule type" value="Genomic_DNA"/>
</dbReference>
<evidence type="ECO:0000313" key="4">
    <source>
        <dbReference type="Proteomes" id="UP001203297"/>
    </source>
</evidence>
<feature type="region of interest" description="Disordered" evidence="1">
    <location>
        <begin position="67"/>
        <end position="96"/>
    </location>
</feature>
<evidence type="ECO:0000259" key="2">
    <source>
        <dbReference type="PROSITE" id="PS50048"/>
    </source>
</evidence>
<organism evidence="3 4">
    <name type="scientific">Multifurca ochricompacta</name>
    <dbReference type="NCBI Taxonomy" id="376703"/>
    <lineage>
        <taxon>Eukaryota</taxon>
        <taxon>Fungi</taxon>
        <taxon>Dikarya</taxon>
        <taxon>Basidiomycota</taxon>
        <taxon>Agaricomycotina</taxon>
        <taxon>Agaricomycetes</taxon>
        <taxon>Russulales</taxon>
        <taxon>Russulaceae</taxon>
        <taxon>Multifurca</taxon>
    </lineage>
</organism>
<gene>
    <name evidence="3" type="ORF">B0F90DRAFT_1734227</name>
</gene>